<keyword evidence="7 13" id="KW-1133">Transmembrane helix</keyword>
<dbReference type="Pfam" id="PF00672">
    <property type="entry name" value="HAMP"/>
    <property type="match status" value="1"/>
</dbReference>
<protein>
    <recommendedName>
        <fullName evidence="18">Methyl-accepting chemotaxis protein</fullName>
    </recommendedName>
</protein>
<evidence type="ECO:0000256" key="8">
    <source>
        <dbReference type="ARBA" id="ARBA00023136"/>
    </source>
</evidence>
<dbReference type="EMBL" id="MSDQ01000022">
    <property type="protein sequence ID" value="OLO11505.1"/>
    <property type="molecule type" value="Genomic_DNA"/>
</dbReference>
<dbReference type="InterPro" id="IPR004089">
    <property type="entry name" value="MCPsignal_dom"/>
</dbReference>
<dbReference type="SUPFAM" id="SSF58104">
    <property type="entry name" value="Methyl-accepting chemotaxis protein (MCP) signaling domain"/>
    <property type="match status" value="1"/>
</dbReference>
<evidence type="ECO:0000313" key="16">
    <source>
        <dbReference type="EMBL" id="OLO11505.1"/>
    </source>
</evidence>
<dbReference type="CDD" id="cd11386">
    <property type="entry name" value="MCP_signal"/>
    <property type="match status" value="1"/>
</dbReference>
<evidence type="ECO:0000256" key="2">
    <source>
        <dbReference type="ARBA" id="ARBA00022475"/>
    </source>
</evidence>
<evidence type="ECO:0000256" key="7">
    <source>
        <dbReference type="ARBA" id="ARBA00022989"/>
    </source>
</evidence>
<dbReference type="SMART" id="SM00304">
    <property type="entry name" value="HAMP"/>
    <property type="match status" value="1"/>
</dbReference>
<accession>A0A1Q8TCV8</accession>
<dbReference type="Proteomes" id="UP000186806">
    <property type="component" value="Unassembled WGS sequence"/>
</dbReference>
<feature type="domain" description="HAMP" evidence="15">
    <location>
        <begin position="229"/>
        <end position="281"/>
    </location>
</feature>
<evidence type="ECO:0000256" key="9">
    <source>
        <dbReference type="ARBA" id="ARBA00023224"/>
    </source>
</evidence>
<keyword evidence="2" id="KW-1003">Cell membrane</keyword>
<feature type="transmembrane region" description="Helical" evidence="13">
    <location>
        <begin position="20"/>
        <end position="40"/>
    </location>
</feature>
<dbReference type="SUPFAM" id="SSF47170">
    <property type="entry name" value="Aspartate receptor, ligand-binding domain"/>
    <property type="match status" value="1"/>
</dbReference>
<keyword evidence="8 13" id="KW-0472">Membrane</keyword>
<dbReference type="InterPro" id="IPR051310">
    <property type="entry name" value="MCP_chemotaxis"/>
</dbReference>
<dbReference type="FunFam" id="1.10.287.950:FF:000001">
    <property type="entry name" value="Methyl-accepting chemotaxis sensory transducer"/>
    <property type="match status" value="1"/>
</dbReference>
<dbReference type="InterPro" id="IPR003122">
    <property type="entry name" value="Tar_rcpt_lig-bd"/>
</dbReference>
<evidence type="ECO:0000256" key="11">
    <source>
        <dbReference type="PROSITE-ProRule" id="PRU00284"/>
    </source>
</evidence>
<keyword evidence="3" id="KW-0488">Methylation</keyword>
<evidence type="ECO:0000256" key="1">
    <source>
        <dbReference type="ARBA" id="ARBA00004429"/>
    </source>
</evidence>
<dbReference type="GO" id="GO:0004888">
    <property type="term" value="F:transmembrane signaling receptor activity"/>
    <property type="evidence" value="ECO:0007669"/>
    <property type="project" value="InterPro"/>
</dbReference>
<evidence type="ECO:0000313" key="17">
    <source>
        <dbReference type="Proteomes" id="UP000186806"/>
    </source>
</evidence>
<dbReference type="PANTHER" id="PTHR43531">
    <property type="entry name" value="PROTEIN ICFG"/>
    <property type="match status" value="1"/>
</dbReference>
<dbReference type="Pfam" id="PF02203">
    <property type="entry name" value="TarH"/>
    <property type="match status" value="1"/>
</dbReference>
<dbReference type="InterPro" id="IPR004090">
    <property type="entry name" value="Chemotax_Me-accpt_rcpt"/>
</dbReference>
<dbReference type="SMART" id="SM00283">
    <property type="entry name" value="MA"/>
    <property type="match status" value="1"/>
</dbReference>
<proteinExistence type="inferred from homology"/>
<evidence type="ECO:0000259" key="14">
    <source>
        <dbReference type="PROSITE" id="PS50111"/>
    </source>
</evidence>
<dbReference type="CDD" id="cd06225">
    <property type="entry name" value="HAMP"/>
    <property type="match status" value="1"/>
</dbReference>
<feature type="compositionally biased region" description="Basic and acidic residues" evidence="12">
    <location>
        <begin position="542"/>
        <end position="553"/>
    </location>
</feature>
<name>A0A1Q8TCV8_9GAMM</name>
<evidence type="ECO:0008006" key="18">
    <source>
        <dbReference type="Google" id="ProtNLM"/>
    </source>
</evidence>
<feature type="transmembrane region" description="Helical" evidence="13">
    <location>
        <begin position="207"/>
        <end position="227"/>
    </location>
</feature>
<dbReference type="Gene3D" id="1.10.287.950">
    <property type="entry name" value="Methyl-accepting chemotaxis protein"/>
    <property type="match status" value="1"/>
</dbReference>
<dbReference type="RefSeq" id="WP_075369137.1">
    <property type="nucleotide sequence ID" value="NZ_MSDQ01000022.1"/>
</dbReference>
<evidence type="ECO:0000256" key="3">
    <source>
        <dbReference type="ARBA" id="ARBA00022481"/>
    </source>
</evidence>
<keyword evidence="4" id="KW-0145">Chemotaxis</keyword>
<feature type="region of interest" description="Disordered" evidence="12">
    <location>
        <begin position="532"/>
        <end position="567"/>
    </location>
</feature>
<feature type="domain" description="Methyl-accepting transducer" evidence="14">
    <location>
        <begin position="286"/>
        <end position="515"/>
    </location>
</feature>
<keyword evidence="9 11" id="KW-0807">Transducer</keyword>
<dbReference type="Pfam" id="PF00015">
    <property type="entry name" value="MCPsignal"/>
    <property type="match status" value="1"/>
</dbReference>
<evidence type="ECO:0000256" key="12">
    <source>
        <dbReference type="SAM" id="MobiDB-lite"/>
    </source>
</evidence>
<dbReference type="PROSITE" id="PS50111">
    <property type="entry name" value="CHEMOTAXIS_TRANSDUC_2"/>
    <property type="match status" value="1"/>
</dbReference>
<sequence>MRVSLPRRLPPLTIRSISMLVLGAFSLMVIAVGLLGGYALHVGQHAFDTLDRLNAERTTVLKDVYVDTLRAQLAMNRAASLLERPSFDPPGPVIDEAEALMNRAQDTFKHLEPTSSSPALETLGQHFHSLLNTGMSLQLMQLQEANERLDAGDNTARDLSGYRSGQSRLHDMNAAFMGSADAFMATSQQRGATLVDDFGIMADTLRFLIGAAIVASLIAIAFVMWGITRRVVTPLNGLIEHFERIAEGRLDSPFTARGQRDVRRLFEALDGMRQRLAANVGEVRSSSQTIHRDTQRIAEDSQALSARTERQAAALEETAASMAQLTATVGRNTEHTEQAVALATTASHSAERGQEAVSQVTTTMDNIHARSRQVEDSVAMIDSLAFQTNLLALNASVEAARAGQHGRGFSVVATEVRRLASQSADAARDIRSLTDSARRDVEAGRQRVKETGTTIGELVASVERTAQLMREIADASQEQHQGIEQIDRAIEQLERLTQGNAAMATQATHAAITLGEETTRLHASVREFVLEETDDRPAVAPSRDRLPARRDDVTSATEHPPALTAAP</sequence>
<keyword evidence="5" id="KW-0997">Cell inner membrane</keyword>
<keyword evidence="17" id="KW-1185">Reference proteome</keyword>
<dbReference type="InterPro" id="IPR003660">
    <property type="entry name" value="HAMP_dom"/>
</dbReference>
<evidence type="ECO:0000256" key="4">
    <source>
        <dbReference type="ARBA" id="ARBA00022500"/>
    </source>
</evidence>
<dbReference type="AlphaFoldDB" id="A0A1Q8TCV8"/>
<evidence type="ECO:0000256" key="6">
    <source>
        <dbReference type="ARBA" id="ARBA00022692"/>
    </source>
</evidence>
<comment type="similarity">
    <text evidence="10">Belongs to the methyl-accepting chemotaxis (MCP) protein family.</text>
</comment>
<comment type="caution">
    <text evidence="16">The sequence shown here is derived from an EMBL/GenBank/DDBJ whole genome shotgun (WGS) entry which is preliminary data.</text>
</comment>
<gene>
    <name evidence="16" type="ORF">BTW10_09020</name>
</gene>
<dbReference type="GO" id="GO:0006935">
    <property type="term" value="P:chemotaxis"/>
    <property type="evidence" value="ECO:0007669"/>
    <property type="project" value="UniProtKB-KW"/>
</dbReference>
<comment type="subcellular location">
    <subcellularLocation>
        <location evidence="1">Cell inner membrane</location>
        <topology evidence="1">Multi-pass membrane protein</topology>
    </subcellularLocation>
</comment>
<organism evidence="16 17">
    <name type="scientific">Chromohalobacter japonicus</name>
    <dbReference type="NCBI Taxonomy" id="223900"/>
    <lineage>
        <taxon>Bacteria</taxon>
        <taxon>Pseudomonadati</taxon>
        <taxon>Pseudomonadota</taxon>
        <taxon>Gammaproteobacteria</taxon>
        <taxon>Oceanospirillales</taxon>
        <taxon>Halomonadaceae</taxon>
        <taxon>Chromohalobacter</taxon>
    </lineage>
</organism>
<evidence type="ECO:0000259" key="15">
    <source>
        <dbReference type="PROSITE" id="PS50885"/>
    </source>
</evidence>
<reference evidence="16 17" key="1">
    <citation type="submission" date="2016-12" db="EMBL/GenBank/DDBJ databases">
        <title>Draft genome sequences of strains Salinicola socius SMB35, Salinicola sp. MH3R3-1 and Chromohalobacter sp. SMB17 from the Verkhnekamsk potash mining region of Russia.</title>
        <authorList>
            <person name="Mavrodi D.V."/>
            <person name="Olsson B.E."/>
            <person name="Korsakova E.S."/>
            <person name="Pyankova A."/>
            <person name="Mavrodi O.V."/>
            <person name="Plotnikova E.G."/>
        </authorList>
    </citation>
    <scope>NUCLEOTIDE SEQUENCE [LARGE SCALE GENOMIC DNA]</scope>
    <source>
        <strain evidence="16 17">SMB17</strain>
    </source>
</reference>
<dbReference type="PANTHER" id="PTHR43531:SF14">
    <property type="entry name" value="METHYL-ACCEPTING CHEMOTAXIS PROTEIN I-RELATED"/>
    <property type="match status" value="1"/>
</dbReference>
<dbReference type="GO" id="GO:0007165">
    <property type="term" value="P:signal transduction"/>
    <property type="evidence" value="ECO:0007669"/>
    <property type="project" value="UniProtKB-KW"/>
</dbReference>
<evidence type="ECO:0000256" key="5">
    <source>
        <dbReference type="ARBA" id="ARBA00022519"/>
    </source>
</evidence>
<dbReference type="PRINTS" id="PR00260">
    <property type="entry name" value="CHEMTRNSDUCR"/>
</dbReference>
<dbReference type="InterPro" id="IPR035440">
    <property type="entry name" value="4HB_MCP_dom_sf"/>
</dbReference>
<keyword evidence="6 13" id="KW-0812">Transmembrane</keyword>
<dbReference type="GO" id="GO:0005886">
    <property type="term" value="C:plasma membrane"/>
    <property type="evidence" value="ECO:0007669"/>
    <property type="project" value="UniProtKB-SubCell"/>
</dbReference>
<evidence type="ECO:0000256" key="10">
    <source>
        <dbReference type="ARBA" id="ARBA00029447"/>
    </source>
</evidence>
<evidence type="ECO:0000256" key="13">
    <source>
        <dbReference type="SAM" id="Phobius"/>
    </source>
</evidence>
<dbReference type="PROSITE" id="PS50885">
    <property type="entry name" value="HAMP"/>
    <property type="match status" value="1"/>
</dbReference>